<dbReference type="HOGENOM" id="CLU_105496_0_0_1"/>
<dbReference type="AlphaFoldDB" id="N4TN97"/>
<reference evidence="2" key="2">
    <citation type="journal article" date="2014" name="PLoS ONE">
        <title>Genome and Transcriptome Analysis of the Fungal Pathogen Fusarium oxysporum f. sp. cubense Causing Banana Vascular Wilt Disease.</title>
        <authorList>
            <person name="Guo L."/>
            <person name="Han L."/>
            <person name="Yang L."/>
            <person name="Zeng H."/>
            <person name="Fan D."/>
            <person name="Zhu Y."/>
            <person name="Feng Y."/>
            <person name="Wang G."/>
            <person name="Peng C."/>
            <person name="Jiang X."/>
            <person name="Zhou D."/>
            <person name="Ni P."/>
            <person name="Liang C."/>
            <person name="Liu L."/>
            <person name="Wang J."/>
            <person name="Mao C."/>
            <person name="Fang X."/>
            <person name="Peng M."/>
            <person name="Huang J."/>
        </authorList>
    </citation>
    <scope>NUCLEOTIDE SEQUENCE [LARGE SCALE GENOMIC DNA]</scope>
    <source>
        <strain evidence="2">race 1</strain>
    </source>
</reference>
<organism evidence="1 2">
    <name type="scientific">Fusarium oxysporum f. sp. cubense (strain race 1)</name>
    <name type="common">Panama disease fungus</name>
    <dbReference type="NCBI Taxonomy" id="1229664"/>
    <lineage>
        <taxon>Eukaryota</taxon>
        <taxon>Fungi</taxon>
        <taxon>Dikarya</taxon>
        <taxon>Ascomycota</taxon>
        <taxon>Pezizomycotina</taxon>
        <taxon>Sordariomycetes</taxon>
        <taxon>Hypocreomycetidae</taxon>
        <taxon>Hypocreales</taxon>
        <taxon>Nectriaceae</taxon>
        <taxon>Fusarium</taxon>
        <taxon>Fusarium oxysporum species complex</taxon>
    </lineage>
</organism>
<evidence type="ECO:0000313" key="2">
    <source>
        <dbReference type="Proteomes" id="UP000016928"/>
    </source>
</evidence>
<dbReference type="OrthoDB" id="5410365at2759"/>
<reference evidence="2" key="1">
    <citation type="submission" date="2012-09" db="EMBL/GenBank/DDBJ databases">
        <title>Genome sequencing and comparative transcriptomics of race 1 and race 4 of banana pathogen: Fusarium oxysporum f. sp. cubense.</title>
        <authorList>
            <person name="Fang X."/>
            <person name="Huang J."/>
        </authorList>
    </citation>
    <scope>NUCLEOTIDE SEQUENCE [LARGE SCALE GENOMIC DNA]</scope>
    <source>
        <strain evidence="2">race 1</strain>
    </source>
</reference>
<dbReference type="VEuPathDB" id="FungiDB:FOC1_g10001320"/>
<protein>
    <submittedName>
        <fullName evidence="1">Uncharacterized protein</fullName>
    </submittedName>
</protein>
<dbReference type="EMBL" id="KB730508">
    <property type="protein sequence ID" value="ENH65038.1"/>
    <property type="molecule type" value="Genomic_DNA"/>
</dbReference>
<gene>
    <name evidence="1" type="ORF">FOC1_g10001320</name>
</gene>
<dbReference type="Proteomes" id="UP000016928">
    <property type="component" value="Unassembled WGS sequence"/>
</dbReference>
<sequence length="229" mass="25286">MGATVTPSSFFLSPSPDSVRVGRLIKNIKYPLEGYYDPTTDEPNVIETQVSASTINRQNSKTGFGSALTSSTSIEVSKRLDGRTHVVPADVKNGYYLDNSDAWFDKAVSLTDTRKWIEKAALSGGKIYIIVGIEILTNTRLVQNSQSDELRPTFIEKRGVEIRSIAVQPRQCTVLTGGGGSDGLDCDFSVWRQINVFHVIHSEPIVAVEQFPEELQGLSPFSMTWENLL</sequence>
<name>N4TN97_FUSC1</name>
<accession>N4TN97</accession>
<evidence type="ECO:0000313" key="1">
    <source>
        <dbReference type="EMBL" id="ENH65038.1"/>
    </source>
</evidence>
<proteinExistence type="predicted"/>